<evidence type="ECO:0000313" key="2">
    <source>
        <dbReference type="Proteomes" id="UP000682811"/>
    </source>
</evidence>
<dbReference type="Proteomes" id="UP000682811">
    <property type="component" value="Unassembled WGS sequence"/>
</dbReference>
<gene>
    <name evidence="1" type="ORF">J34TS1_11890</name>
</gene>
<evidence type="ECO:0000313" key="1">
    <source>
        <dbReference type="EMBL" id="GIO46424.1"/>
    </source>
</evidence>
<organism evidence="1 2">
    <name type="scientific">Paenibacillus azoreducens</name>
    <dbReference type="NCBI Taxonomy" id="116718"/>
    <lineage>
        <taxon>Bacteria</taxon>
        <taxon>Bacillati</taxon>
        <taxon>Bacillota</taxon>
        <taxon>Bacilli</taxon>
        <taxon>Bacillales</taxon>
        <taxon>Paenibacillaceae</taxon>
        <taxon>Paenibacillus</taxon>
    </lineage>
</organism>
<dbReference type="EMBL" id="BORT01000004">
    <property type="protein sequence ID" value="GIO46424.1"/>
    <property type="molecule type" value="Genomic_DNA"/>
</dbReference>
<dbReference type="AlphaFoldDB" id="A0A919Y9R4"/>
<accession>A0A919Y9R4</accession>
<sequence>MKYEDLKPGLPVRIAPDHTSGYGGRGGIVLDVGTFHLIPEPWLWGFVDHVMIVSFPMFWEH</sequence>
<dbReference type="RefSeq" id="WP_212977470.1">
    <property type="nucleotide sequence ID" value="NZ_AP025343.1"/>
</dbReference>
<reference evidence="1 2" key="1">
    <citation type="submission" date="2021-03" db="EMBL/GenBank/DDBJ databases">
        <title>Antimicrobial resistance genes in bacteria isolated from Japanese honey, and their potential for conferring macrolide and lincosamide resistance in the American foulbrood pathogen Paenibacillus larvae.</title>
        <authorList>
            <person name="Okamoto M."/>
            <person name="Kumagai M."/>
            <person name="Kanamori H."/>
            <person name="Takamatsu D."/>
        </authorList>
    </citation>
    <scope>NUCLEOTIDE SEQUENCE [LARGE SCALE GENOMIC DNA]</scope>
    <source>
        <strain evidence="1 2">J34TS1</strain>
    </source>
</reference>
<protein>
    <submittedName>
        <fullName evidence="1">Uncharacterized protein</fullName>
    </submittedName>
</protein>
<keyword evidence="2" id="KW-1185">Reference proteome</keyword>
<proteinExistence type="predicted"/>
<name>A0A919Y9R4_9BACL</name>
<comment type="caution">
    <text evidence="1">The sequence shown here is derived from an EMBL/GenBank/DDBJ whole genome shotgun (WGS) entry which is preliminary data.</text>
</comment>